<evidence type="ECO:0000256" key="2">
    <source>
        <dbReference type="ARBA" id="ARBA00004241"/>
    </source>
</evidence>
<comment type="caution">
    <text evidence="10">The sequence shown here is derived from an EMBL/GenBank/DDBJ whole genome shotgun (WGS) entry which is preliminary data.</text>
</comment>
<dbReference type="KEGG" id="tpv:TP01_0906"/>
<accession>Q4N7B4</accession>
<dbReference type="PROSITE" id="PS51701">
    <property type="entry name" value="6_CYS"/>
    <property type="match status" value="1"/>
</dbReference>
<proteinExistence type="predicted"/>
<organism evidence="10 11">
    <name type="scientific">Theileria parva</name>
    <name type="common">East coast fever infection agent</name>
    <dbReference type="NCBI Taxonomy" id="5875"/>
    <lineage>
        <taxon>Eukaryota</taxon>
        <taxon>Sar</taxon>
        <taxon>Alveolata</taxon>
        <taxon>Apicomplexa</taxon>
        <taxon>Aconoidasida</taxon>
        <taxon>Piroplasmida</taxon>
        <taxon>Theileriidae</taxon>
        <taxon>Theileria</taxon>
    </lineage>
</organism>
<keyword evidence="5" id="KW-0472">Membrane</keyword>
<dbReference type="InterPro" id="IPR010884">
    <property type="entry name" value="6_CYS_dom"/>
</dbReference>
<keyword evidence="4 8" id="KW-0732">Signal</keyword>
<sequence length="183" mass="20135">MKSIKVLYSAIIGFIVIINEFCLAADDDADGGADGDTGGDGPELPINNPNVRIRTGCNFYENEAYGATPFSQIKREGEPCTITLDPRGDTFMYGCDGPSDPVDCPYHVKADGEDRDFLTLFNTSTVTNKINEFDEHPHVYHIVTGAYTNPFSVSCVCNKADGTTETMIVKSGFKIWHNDEYLK</sequence>
<comment type="subcellular location">
    <subcellularLocation>
        <location evidence="1">Cell membrane</location>
    </subcellularLocation>
    <subcellularLocation>
        <location evidence="2">Cell surface</location>
    </subcellularLocation>
</comment>
<evidence type="ECO:0000313" key="11">
    <source>
        <dbReference type="Proteomes" id="UP000001949"/>
    </source>
</evidence>
<evidence type="ECO:0000256" key="5">
    <source>
        <dbReference type="ARBA" id="ARBA00023136"/>
    </source>
</evidence>
<name>Q4N7B4_THEPA</name>
<dbReference type="GO" id="GO:0005886">
    <property type="term" value="C:plasma membrane"/>
    <property type="evidence" value="ECO:0007669"/>
    <property type="project" value="UniProtKB-SubCell"/>
</dbReference>
<feature type="signal peptide" evidence="8">
    <location>
        <begin position="1"/>
        <end position="24"/>
    </location>
</feature>
<evidence type="ECO:0000259" key="9">
    <source>
        <dbReference type="PROSITE" id="PS51701"/>
    </source>
</evidence>
<evidence type="ECO:0000256" key="1">
    <source>
        <dbReference type="ARBA" id="ARBA00004236"/>
    </source>
</evidence>
<evidence type="ECO:0000256" key="7">
    <source>
        <dbReference type="ARBA" id="ARBA00023180"/>
    </source>
</evidence>
<evidence type="ECO:0000256" key="8">
    <source>
        <dbReference type="SAM" id="SignalP"/>
    </source>
</evidence>
<dbReference type="Proteomes" id="UP000001949">
    <property type="component" value="Unassembled WGS sequence"/>
</dbReference>
<dbReference type="VEuPathDB" id="PiroplasmaDB:TpMuguga_01g00906"/>
<dbReference type="Gene3D" id="2.60.40.2860">
    <property type="match status" value="1"/>
</dbReference>
<dbReference type="AlphaFoldDB" id="Q4N7B4"/>
<dbReference type="eggNOG" id="ENOG502QXBM">
    <property type="taxonomic scope" value="Eukaryota"/>
</dbReference>
<keyword evidence="11" id="KW-1185">Reference proteome</keyword>
<gene>
    <name evidence="10" type="ordered locus">TP01_0906</name>
</gene>
<keyword evidence="7" id="KW-0325">Glycoprotein</keyword>
<dbReference type="EMBL" id="AAGK01000001">
    <property type="protein sequence ID" value="EAN34144.1"/>
    <property type="molecule type" value="Genomic_DNA"/>
</dbReference>
<dbReference type="InterPro" id="IPR038160">
    <property type="entry name" value="6_CYS_dom_sf"/>
</dbReference>
<evidence type="ECO:0000313" key="10">
    <source>
        <dbReference type="EMBL" id="EAN34144.1"/>
    </source>
</evidence>
<dbReference type="GO" id="GO:0009986">
    <property type="term" value="C:cell surface"/>
    <property type="evidence" value="ECO:0007669"/>
    <property type="project" value="UniProtKB-SubCell"/>
</dbReference>
<evidence type="ECO:0000256" key="6">
    <source>
        <dbReference type="ARBA" id="ARBA00023157"/>
    </source>
</evidence>
<dbReference type="InParanoid" id="Q4N7B4"/>
<evidence type="ECO:0000256" key="3">
    <source>
        <dbReference type="ARBA" id="ARBA00022475"/>
    </source>
</evidence>
<reference evidence="10 11" key="1">
    <citation type="journal article" date="2005" name="Science">
        <title>Genome sequence of Theileria parva, a bovine pathogen that transforms lymphocytes.</title>
        <authorList>
            <person name="Gardner M.J."/>
            <person name="Bishop R."/>
            <person name="Shah T."/>
            <person name="de Villiers E.P."/>
            <person name="Carlton J.M."/>
            <person name="Hall N."/>
            <person name="Ren Q."/>
            <person name="Paulsen I.T."/>
            <person name="Pain A."/>
            <person name="Berriman M."/>
            <person name="Wilson R.J.M."/>
            <person name="Sato S."/>
            <person name="Ralph S.A."/>
            <person name="Mann D.J."/>
            <person name="Xiong Z."/>
            <person name="Shallom S.J."/>
            <person name="Weidman J."/>
            <person name="Jiang L."/>
            <person name="Lynn J."/>
            <person name="Weaver B."/>
            <person name="Shoaibi A."/>
            <person name="Domingo A.R."/>
            <person name="Wasawo D."/>
            <person name="Crabtree J."/>
            <person name="Wortman J.R."/>
            <person name="Haas B."/>
            <person name="Angiuoli S.V."/>
            <person name="Creasy T.H."/>
            <person name="Lu C."/>
            <person name="Suh B."/>
            <person name="Silva J.C."/>
            <person name="Utterback T.R."/>
            <person name="Feldblyum T.V."/>
            <person name="Pertea M."/>
            <person name="Allen J."/>
            <person name="Nierman W.C."/>
            <person name="Taracha E.L.N."/>
            <person name="Salzberg S.L."/>
            <person name="White O.R."/>
            <person name="Fitzhugh H.A."/>
            <person name="Morzaria S."/>
            <person name="Venter J.C."/>
            <person name="Fraser C.M."/>
            <person name="Nene V."/>
        </authorList>
    </citation>
    <scope>NUCLEOTIDE SEQUENCE [LARGE SCALE GENOMIC DNA]</scope>
    <source>
        <strain evidence="10 11">Muguga</strain>
    </source>
</reference>
<keyword evidence="6" id="KW-1015">Disulfide bond</keyword>
<feature type="domain" description="6-Cys" evidence="9">
    <location>
        <begin position="53"/>
        <end position="180"/>
    </location>
</feature>
<keyword evidence="3" id="KW-1003">Cell membrane</keyword>
<feature type="chain" id="PRO_5004241659" description="6-Cys domain-containing protein" evidence="8">
    <location>
        <begin position="25"/>
        <end position="183"/>
    </location>
</feature>
<evidence type="ECO:0000256" key="4">
    <source>
        <dbReference type="ARBA" id="ARBA00022729"/>
    </source>
</evidence>
<protein>
    <recommendedName>
        <fullName evidence="9">6-Cys domain-containing protein</fullName>
    </recommendedName>
</protein>